<evidence type="ECO:0000256" key="2">
    <source>
        <dbReference type="ARBA" id="ARBA00012695"/>
    </source>
</evidence>
<dbReference type="STRING" id="669874.A0A1E4U1T4"/>
<evidence type="ECO:0000313" key="7">
    <source>
        <dbReference type="EMBL" id="ODV97965.1"/>
    </source>
</evidence>
<comment type="cofactor">
    <cofactor evidence="5">
        <name>FAD</name>
        <dbReference type="ChEBI" id="CHEBI:57692"/>
    </cofactor>
</comment>
<dbReference type="InterPro" id="IPR002872">
    <property type="entry name" value="Proline_DH_dom"/>
</dbReference>
<dbReference type="GO" id="GO:0071949">
    <property type="term" value="F:FAD binding"/>
    <property type="evidence" value="ECO:0007669"/>
    <property type="project" value="TreeGrafter"/>
</dbReference>
<comment type="function">
    <text evidence="5">Converts proline to delta-1-pyrroline-5-carboxylate.</text>
</comment>
<evidence type="ECO:0000259" key="6">
    <source>
        <dbReference type="Pfam" id="PF01619"/>
    </source>
</evidence>
<dbReference type="PANTHER" id="PTHR13914:SF0">
    <property type="entry name" value="PROLINE DEHYDROGENASE 1, MITOCHONDRIAL"/>
    <property type="match status" value="1"/>
</dbReference>
<evidence type="ECO:0000313" key="8">
    <source>
        <dbReference type="Proteomes" id="UP000094236"/>
    </source>
</evidence>
<dbReference type="GO" id="GO:0004657">
    <property type="term" value="F:proline dehydrogenase activity"/>
    <property type="evidence" value="ECO:0007669"/>
    <property type="project" value="UniProtKB-EC"/>
</dbReference>
<dbReference type="AlphaFoldDB" id="A0A1E4U1T4"/>
<evidence type="ECO:0000256" key="1">
    <source>
        <dbReference type="ARBA" id="ARBA00005869"/>
    </source>
</evidence>
<proteinExistence type="inferred from homology"/>
<comment type="catalytic activity">
    <reaction evidence="5">
        <text>L-proline + a quinone = (S)-1-pyrroline-5-carboxylate + a quinol + H(+)</text>
        <dbReference type="Rhea" id="RHEA:23784"/>
        <dbReference type="ChEBI" id="CHEBI:15378"/>
        <dbReference type="ChEBI" id="CHEBI:17388"/>
        <dbReference type="ChEBI" id="CHEBI:24646"/>
        <dbReference type="ChEBI" id="CHEBI:60039"/>
        <dbReference type="ChEBI" id="CHEBI:132124"/>
        <dbReference type="EC" id="1.5.5.2"/>
    </reaction>
</comment>
<dbReference type="Gene3D" id="3.20.20.220">
    <property type="match status" value="1"/>
</dbReference>
<dbReference type="InterPro" id="IPR015659">
    <property type="entry name" value="Proline_oxidase"/>
</dbReference>
<dbReference type="GO" id="GO:0005739">
    <property type="term" value="C:mitochondrion"/>
    <property type="evidence" value="ECO:0007669"/>
    <property type="project" value="EnsemblFungi"/>
</dbReference>
<keyword evidence="3 5" id="KW-0560">Oxidoreductase</keyword>
<keyword evidence="4 5" id="KW-0642">Proline metabolism</keyword>
<dbReference type="EC" id="1.5.5.2" evidence="2 5"/>
<accession>A0A1E4U1T4</accession>
<reference evidence="8" key="1">
    <citation type="submission" date="2016-05" db="EMBL/GenBank/DDBJ databases">
        <title>Comparative genomics of biotechnologically important yeasts.</title>
        <authorList>
            <consortium name="DOE Joint Genome Institute"/>
            <person name="Riley R."/>
            <person name="Haridas S."/>
            <person name="Wolfe K.H."/>
            <person name="Lopes M.R."/>
            <person name="Hittinger C.T."/>
            <person name="Goker M."/>
            <person name="Salamov A."/>
            <person name="Wisecaver J."/>
            <person name="Long T.M."/>
            <person name="Aerts A.L."/>
            <person name="Barry K."/>
            <person name="Choi C."/>
            <person name="Clum A."/>
            <person name="Coughlan A.Y."/>
            <person name="Deshpande S."/>
            <person name="Douglass A.P."/>
            <person name="Hanson S.J."/>
            <person name="Klenk H.-P."/>
            <person name="Labutti K."/>
            <person name="Lapidus A."/>
            <person name="Lindquist E."/>
            <person name="Lipzen A."/>
            <person name="Meier-Kolthoff J.P."/>
            <person name="Ohm R.A."/>
            <person name="Otillar R.P."/>
            <person name="Pangilinan J."/>
            <person name="Peng Y."/>
            <person name="Rokas A."/>
            <person name="Rosa C.A."/>
            <person name="Scheuner C."/>
            <person name="Sibirny A.A."/>
            <person name="Slot J.C."/>
            <person name="Stielow J.B."/>
            <person name="Sun H."/>
            <person name="Kurtzman C.P."/>
            <person name="Blackwell M."/>
            <person name="Grigoriev I.V."/>
            <person name="Jeffries T.W."/>
        </authorList>
    </citation>
    <scope>NUCLEOTIDE SEQUENCE [LARGE SCALE GENOMIC DNA]</scope>
    <source>
        <strain evidence="8">NRRL Y-2460</strain>
    </source>
</reference>
<keyword evidence="8" id="KW-1185">Reference proteome</keyword>
<protein>
    <recommendedName>
        <fullName evidence="2 5">Proline dehydrogenase</fullName>
        <ecNumber evidence="2 5">1.5.5.2</ecNumber>
    </recommendedName>
</protein>
<dbReference type="GO" id="GO:0010133">
    <property type="term" value="P:L-proline catabolic process to L-glutamate"/>
    <property type="evidence" value="ECO:0007669"/>
    <property type="project" value="EnsemblFungi"/>
</dbReference>
<evidence type="ECO:0000256" key="4">
    <source>
        <dbReference type="ARBA" id="ARBA00023062"/>
    </source>
</evidence>
<sequence>MWFQLDVFSQMGLANSRMFPYRLDANNILLQIRRILYLESLSNKELFSYGVIGLATLNKPILDFVVKLFPYVPMFLVKTLVYDIYCGGQNIEQVMETGNRLNDRGIKNMMISLTIEACNGNDNVDVDYIVQETNRSVNEIAVPHTIKMIEQAALQQNSNINDIAPGYVALKPTGLVADAAKVLKNFQSEEYKNQFEKLVRNCSFICENVFQKNKELKAKYPTRVSPFVVAVLDAESYELQQGVYELQRRLFKKFNPINSPVSVVGTIQMYLKESLPLYEFEQKLAEKENYRIGLKLVRGAYIHSELDRSVIHDTKQDTDINYNTAVQQAITNILKSTLEKKSSIGHLVVASHNPHSQYLATKLLSETSNFEKSNVVLAQLLGMADNVTLDLINNHGVKNIIKYVPWGPPKETKEYLQRRLEENGDAVRADNGLPLVKSVLQILLNRFFGKTI</sequence>
<keyword evidence="5" id="KW-0274">FAD</keyword>
<organism evidence="7 8">
    <name type="scientific">Pachysolen tannophilus NRRL Y-2460</name>
    <dbReference type="NCBI Taxonomy" id="669874"/>
    <lineage>
        <taxon>Eukaryota</taxon>
        <taxon>Fungi</taxon>
        <taxon>Dikarya</taxon>
        <taxon>Ascomycota</taxon>
        <taxon>Saccharomycotina</taxon>
        <taxon>Pichiomycetes</taxon>
        <taxon>Pachysolenaceae</taxon>
        <taxon>Pachysolen</taxon>
    </lineage>
</organism>
<name>A0A1E4U1T4_PACTA</name>
<gene>
    <name evidence="7" type="ORF">PACTADRAFT_185689</name>
</gene>
<dbReference type="EMBL" id="KV454011">
    <property type="protein sequence ID" value="ODV97965.1"/>
    <property type="molecule type" value="Genomic_DNA"/>
</dbReference>
<evidence type="ECO:0000256" key="3">
    <source>
        <dbReference type="ARBA" id="ARBA00023002"/>
    </source>
</evidence>
<comment type="similarity">
    <text evidence="1 5">Belongs to the proline oxidase family.</text>
</comment>
<dbReference type="OrthoDB" id="5464at2759"/>
<dbReference type="Pfam" id="PF01619">
    <property type="entry name" value="Pro_dh"/>
    <property type="match status" value="1"/>
</dbReference>
<feature type="domain" description="Proline dehydrogenase" evidence="6">
    <location>
        <begin position="95"/>
        <end position="426"/>
    </location>
</feature>
<dbReference type="PANTHER" id="PTHR13914">
    <property type="entry name" value="PROLINE OXIDASE"/>
    <property type="match status" value="1"/>
</dbReference>
<evidence type="ECO:0000256" key="5">
    <source>
        <dbReference type="RuleBase" id="RU364054"/>
    </source>
</evidence>
<keyword evidence="5" id="KW-0285">Flavoprotein</keyword>
<dbReference type="Proteomes" id="UP000094236">
    <property type="component" value="Unassembled WGS sequence"/>
</dbReference>
<dbReference type="SUPFAM" id="SSF51730">
    <property type="entry name" value="FAD-linked oxidoreductase"/>
    <property type="match status" value="1"/>
</dbReference>
<dbReference type="InterPro" id="IPR029041">
    <property type="entry name" value="FAD-linked_oxidoreductase-like"/>
</dbReference>